<name>A0ABN3DMR3_9MICO</name>
<keyword evidence="4" id="KW-1185">Reference proteome</keyword>
<evidence type="ECO:0000256" key="2">
    <source>
        <dbReference type="SAM" id="Phobius"/>
    </source>
</evidence>
<accession>A0ABN3DMR3</accession>
<reference evidence="3 4" key="1">
    <citation type="journal article" date="2019" name="Int. J. Syst. Evol. Microbiol.">
        <title>The Global Catalogue of Microorganisms (GCM) 10K type strain sequencing project: providing services to taxonomists for standard genome sequencing and annotation.</title>
        <authorList>
            <consortium name="The Broad Institute Genomics Platform"/>
            <consortium name="The Broad Institute Genome Sequencing Center for Infectious Disease"/>
            <person name="Wu L."/>
            <person name="Ma J."/>
        </authorList>
    </citation>
    <scope>NUCLEOTIDE SEQUENCE [LARGE SCALE GENOMIC DNA]</scope>
    <source>
        <strain evidence="3 4">JCM 16117</strain>
    </source>
</reference>
<dbReference type="Pfam" id="PF14030">
    <property type="entry name" value="DUF4245"/>
    <property type="match status" value="1"/>
</dbReference>
<keyword evidence="2" id="KW-1133">Transmembrane helix</keyword>
<dbReference type="Proteomes" id="UP001500929">
    <property type="component" value="Unassembled WGS sequence"/>
</dbReference>
<dbReference type="InterPro" id="IPR025339">
    <property type="entry name" value="DUF4245"/>
</dbReference>
<evidence type="ECO:0000313" key="3">
    <source>
        <dbReference type="EMBL" id="GAA2236519.1"/>
    </source>
</evidence>
<evidence type="ECO:0000256" key="1">
    <source>
        <dbReference type="SAM" id="MobiDB-lite"/>
    </source>
</evidence>
<organism evidence="3 4">
    <name type="scientific">Herbiconiux moechotypicola</name>
    <dbReference type="NCBI Taxonomy" id="637393"/>
    <lineage>
        <taxon>Bacteria</taxon>
        <taxon>Bacillati</taxon>
        <taxon>Actinomycetota</taxon>
        <taxon>Actinomycetes</taxon>
        <taxon>Micrococcales</taxon>
        <taxon>Microbacteriaceae</taxon>
        <taxon>Herbiconiux</taxon>
    </lineage>
</organism>
<keyword evidence="2" id="KW-0812">Transmembrane</keyword>
<comment type="caution">
    <text evidence="3">The sequence shown here is derived from an EMBL/GenBank/DDBJ whole genome shotgun (WGS) entry which is preliminary data.</text>
</comment>
<evidence type="ECO:0008006" key="5">
    <source>
        <dbReference type="Google" id="ProtNLM"/>
    </source>
</evidence>
<proteinExistence type="predicted"/>
<feature type="region of interest" description="Disordered" evidence="1">
    <location>
        <begin position="1"/>
        <end position="29"/>
    </location>
</feature>
<dbReference type="EMBL" id="BAAAQY010000006">
    <property type="protein sequence ID" value="GAA2236519.1"/>
    <property type="molecule type" value="Genomic_DNA"/>
</dbReference>
<feature type="transmembrane region" description="Helical" evidence="2">
    <location>
        <begin position="41"/>
        <end position="60"/>
    </location>
</feature>
<protein>
    <recommendedName>
        <fullName evidence="5">DUF4245 domain-containing protein</fullName>
    </recommendedName>
</protein>
<gene>
    <name evidence="3" type="ORF">GCM10009851_21870</name>
</gene>
<sequence>MAKTTEKPIVAELGRPETPSETAARKAEQSRLYRDRKTLRNLLYALLVSVALVGVIVFAVPRPEQSLLEPIDYRSVAVSAQSSMPIPLAVPDLPDTWESNAAELRTSSADQVVSWYVGLITPSNEYVGLTQAIGSNPSWLSEQVGRGLASGTVELDGVEWTVYDNRATGGTDLGNVEYALTAESGATTYIVFGTASEAEIAEVATAIAGNVLEQPAVAEVPLGSTSGTSTDGTTE</sequence>
<evidence type="ECO:0000313" key="4">
    <source>
        <dbReference type="Proteomes" id="UP001500929"/>
    </source>
</evidence>
<keyword evidence="2" id="KW-0472">Membrane</keyword>
<dbReference type="RefSeq" id="WP_259479661.1">
    <property type="nucleotide sequence ID" value="NZ_BAAAQY010000006.1"/>
</dbReference>